<dbReference type="Pfam" id="PF22590">
    <property type="entry name" value="Cas3-like_C_2"/>
    <property type="match status" value="1"/>
</dbReference>
<organism evidence="11 12">
    <name type="scientific">Natrinema altunense</name>
    <dbReference type="NCBI Taxonomy" id="222984"/>
    <lineage>
        <taxon>Archaea</taxon>
        <taxon>Methanobacteriati</taxon>
        <taxon>Methanobacteriota</taxon>
        <taxon>Stenosarchaea group</taxon>
        <taxon>Halobacteria</taxon>
        <taxon>Halobacteriales</taxon>
        <taxon>Natrialbaceae</taxon>
        <taxon>Natrinema</taxon>
    </lineage>
</organism>
<evidence type="ECO:0000256" key="3">
    <source>
        <dbReference type="ARBA" id="ARBA00022723"/>
    </source>
</evidence>
<comment type="similarity">
    <text evidence="1">In the N-terminal section; belongs to the CRISPR-associated nuclease Cas3-HD family.</text>
</comment>
<comment type="caution">
    <text evidence="11">The sequence shown here is derived from an EMBL/GenBank/DDBJ whole genome shotgun (WGS) entry which is preliminary data.</text>
</comment>
<evidence type="ECO:0000256" key="5">
    <source>
        <dbReference type="ARBA" id="ARBA00022801"/>
    </source>
</evidence>
<dbReference type="InterPro" id="IPR027417">
    <property type="entry name" value="P-loop_NTPase"/>
</dbReference>
<evidence type="ECO:0000256" key="7">
    <source>
        <dbReference type="ARBA" id="ARBA00022840"/>
    </source>
</evidence>
<evidence type="ECO:0000313" key="12">
    <source>
        <dbReference type="Proteomes" id="UP000292704"/>
    </source>
</evidence>
<dbReference type="GO" id="GO:0051607">
    <property type="term" value="P:defense response to virus"/>
    <property type="evidence" value="ECO:0007669"/>
    <property type="project" value="UniProtKB-KW"/>
</dbReference>
<dbReference type="InterPro" id="IPR054712">
    <property type="entry name" value="Cas3-like_dom"/>
</dbReference>
<dbReference type="GO" id="GO:0004519">
    <property type="term" value="F:endonuclease activity"/>
    <property type="evidence" value="ECO:0007669"/>
    <property type="project" value="UniProtKB-KW"/>
</dbReference>
<evidence type="ECO:0000256" key="8">
    <source>
        <dbReference type="ARBA" id="ARBA00023118"/>
    </source>
</evidence>
<keyword evidence="5" id="KW-0378">Hydrolase</keyword>
<dbReference type="NCBIfam" id="TIGR01596">
    <property type="entry name" value="cas3_HD"/>
    <property type="match status" value="1"/>
</dbReference>
<dbReference type="OrthoDB" id="43851at2157"/>
<feature type="region of interest" description="Disordered" evidence="9">
    <location>
        <begin position="373"/>
        <end position="393"/>
    </location>
</feature>
<reference evidence="11 12" key="1">
    <citation type="submission" date="2019-02" db="EMBL/GenBank/DDBJ databases">
        <title>Genome analysis provides insights into bioremediation potentialities and Haloocin production by Natrinema altunense strain 4.1R isolated from Chott Douz in Tunisian desert.</title>
        <authorList>
            <person name="Najjari A."/>
            <person name="Youssef N."/>
            <person name="Ben Dhia O."/>
            <person name="Ferjani R."/>
            <person name="El Hidri D."/>
            <person name="Ouzari H.I."/>
            <person name="Cherif A."/>
        </authorList>
    </citation>
    <scope>NUCLEOTIDE SEQUENCE [LARGE SCALE GENOMIC DNA]</scope>
    <source>
        <strain evidence="11 12">4.1R</strain>
    </source>
</reference>
<dbReference type="GO" id="GO:0004386">
    <property type="term" value="F:helicase activity"/>
    <property type="evidence" value="ECO:0007669"/>
    <property type="project" value="UniProtKB-KW"/>
</dbReference>
<dbReference type="EMBL" id="SHMR01000001">
    <property type="protein sequence ID" value="RZH69013.1"/>
    <property type="molecule type" value="Genomic_DNA"/>
</dbReference>
<gene>
    <name evidence="11" type="ORF">ELS17_06055</name>
</gene>
<dbReference type="Proteomes" id="UP000292704">
    <property type="component" value="Unassembled WGS sequence"/>
</dbReference>
<dbReference type="PROSITE" id="PS51643">
    <property type="entry name" value="HD_CAS3"/>
    <property type="match status" value="1"/>
</dbReference>
<evidence type="ECO:0000256" key="2">
    <source>
        <dbReference type="ARBA" id="ARBA00009046"/>
    </source>
</evidence>
<comment type="similarity">
    <text evidence="2">In the central section; belongs to the CRISPR-associated helicase Cas3 family.</text>
</comment>
<dbReference type="Pfam" id="PF04851">
    <property type="entry name" value="ResIII"/>
    <property type="match status" value="1"/>
</dbReference>
<keyword evidence="3" id="KW-0479">Metal-binding</keyword>
<keyword evidence="7" id="KW-0067">ATP-binding</keyword>
<dbReference type="GO" id="GO:0005524">
    <property type="term" value="F:ATP binding"/>
    <property type="evidence" value="ECO:0007669"/>
    <property type="project" value="UniProtKB-KW"/>
</dbReference>
<dbReference type="InterPro" id="IPR038257">
    <property type="entry name" value="CRISPR-assoc_Cas3_HD_sf"/>
</dbReference>
<dbReference type="InterPro" id="IPR006483">
    <property type="entry name" value="CRISPR-assoc_Cas3_HD"/>
</dbReference>
<dbReference type="GO" id="GO:0016787">
    <property type="term" value="F:hydrolase activity"/>
    <property type="evidence" value="ECO:0007669"/>
    <property type="project" value="UniProtKB-KW"/>
</dbReference>
<evidence type="ECO:0000256" key="1">
    <source>
        <dbReference type="ARBA" id="ARBA00006847"/>
    </source>
</evidence>
<dbReference type="Gene3D" id="1.10.3210.30">
    <property type="match status" value="1"/>
</dbReference>
<protein>
    <submittedName>
        <fullName evidence="11">CRISPR-associated endonuclease Cas3</fullName>
    </submittedName>
</protein>
<keyword evidence="11" id="KW-0255">Endonuclease</keyword>
<evidence type="ECO:0000259" key="10">
    <source>
        <dbReference type="PROSITE" id="PS51643"/>
    </source>
</evidence>
<proteinExistence type="inferred from homology"/>
<keyword evidence="8" id="KW-0051">Antiviral defense</keyword>
<accession>A0A482Y3N3</accession>
<feature type="compositionally biased region" description="Basic and acidic residues" evidence="9">
    <location>
        <begin position="378"/>
        <end position="393"/>
    </location>
</feature>
<dbReference type="Gene3D" id="3.40.50.300">
    <property type="entry name" value="P-loop containing nucleotide triphosphate hydrolases"/>
    <property type="match status" value="1"/>
</dbReference>
<dbReference type="CDD" id="cd17930">
    <property type="entry name" value="DEXHc_cas3"/>
    <property type="match status" value="1"/>
</dbReference>
<keyword evidence="4" id="KW-0547">Nucleotide-binding</keyword>
<dbReference type="SUPFAM" id="SSF52540">
    <property type="entry name" value="P-loop containing nucleoside triphosphate hydrolases"/>
    <property type="match status" value="1"/>
</dbReference>
<dbReference type="SUPFAM" id="SSF109604">
    <property type="entry name" value="HD-domain/PDEase-like"/>
    <property type="match status" value="1"/>
</dbReference>
<keyword evidence="11" id="KW-0540">Nuclease</keyword>
<name>A0A482Y3N3_9EURY</name>
<keyword evidence="6" id="KW-0347">Helicase</keyword>
<sequence>MGYDEIISHPRDGDDFVLEKHLTEVTARMLRIGRFEDEKRCSERTVASIIGWLHDFGKVTPAFQAKVRGEYYGRPQLTYHARLGAFAAYWVIDELGGEEREALAAFATISRHHGVLPDLATHVIEDIYYNEVNSGESAKAWAVTQVETIDEKPSHAQAANEFLIEAGSERTTWDRFRTAIRDGSLLESIASAVSHDSGFGPNRDPDPDLFPDTTYDRAIRYFGALTLADKTSAGEIPESNLRREPLPLETLDSYVEDLTADDELEQALNERREAAREDARTNGVRRLLASDADVGRLTLPTGLGKTFTGLTTAFTLRDEHYERRNLAEKPTVVYALPFTSIIEQTRELFEDPDLWNADPQSHKFTVHHHLSDTVTQVDTERGTNGDAETDRRSRHDALLGESWRSGTVLTTFVQLFESLAGPTNSASLKLSALQDAVIVLDEPQALPKRWWAAIPRLVRTLSDEFDATIIAMTATQPALFEASNDCETVELLEDAEEYYREAKRVQYTVDDSVWALGNSATETVPVSHKVAGGRIVDAVTAGQRSQDTAPAPSALAVCNTIASSRRLTDTVLEAASSDVIHVGEVYEQVLEDAGAREPADDDDPSERFTDPDTLARRTLERLGLTAGGKVMHPESESITDVQWVWDEQVQPSLIVATFNSRYRPRDRRVLVRLADVLTTIETPFVLVSTQAVEAGVDLSFGQVFRDVAPLDSIVQAAGRCNRSFQWGIEGGAVTIWLLADPDAPDAGVDQTPAAHVYEGEVGEHLSLIAETLREELPSNTEIDELHMTRQAVPAYFDAIQKQSIASQQLRSYVDDFEATMLGATSLIQQDYPTVDVLVAVTDTERELLEKLGDAFANGDTPTAYDLLQSAADLRLSVPARDAAEALTGVPRADRKDRGEPEGVHVLAFDADRDGGGSYDLDSGGFIADDDDAVGGRFTI</sequence>
<dbReference type="AlphaFoldDB" id="A0A482Y3N3"/>
<dbReference type="RefSeq" id="WP_130169938.1">
    <property type="nucleotide sequence ID" value="NZ_SHMR01000001.1"/>
</dbReference>
<evidence type="ECO:0000256" key="6">
    <source>
        <dbReference type="ARBA" id="ARBA00022806"/>
    </source>
</evidence>
<dbReference type="InterPro" id="IPR006935">
    <property type="entry name" value="Helicase/UvrB_N"/>
</dbReference>
<dbReference type="Pfam" id="PF18019">
    <property type="entry name" value="Cas3_HD"/>
    <property type="match status" value="1"/>
</dbReference>
<evidence type="ECO:0000256" key="4">
    <source>
        <dbReference type="ARBA" id="ARBA00022741"/>
    </source>
</evidence>
<dbReference type="CDD" id="cd09641">
    <property type="entry name" value="Cas3''_I"/>
    <property type="match status" value="1"/>
</dbReference>
<dbReference type="GO" id="GO:0046872">
    <property type="term" value="F:metal ion binding"/>
    <property type="evidence" value="ECO:0007669"/>
    <property type="project" value="UniProtKB-KW"/>
</dbReference>
<evidence type="ECO:0000256" key="9">
    <source>
        <dbReference type="SAM" id="MobiDB-lite"/>
    </source>
</evidence>
<evidence type="ECO:0000313" key="11">
    <source>
        <dbReference type="EMBL" id="RZH69013.1"/>
    </source>
</evidence>
<feature type="domain" description="HD Cas3-type" evidence="10">
    <location>
        <begin position="11"/>
        <end position="231"/>
    </location>
</feature>
<dbReference type="GO" id="GO:0003677">
    <property type="term" value="F:DNA binding"/>
    <property type="evidence" value="ECO:0007669"/>
    <property type="project" value="InterPro"/>
</dbReference>